<dbReference type="EMBL" id="JACSPN010000002">
    <property type="protein sequence ID" value="MBE7699263.1"/>
    <property type="molecule type" value="Genomic_DNA"/>
</dbReference>
<evidence type="ECO:0000259" key="2">
    <source>
        <dbReference type="Pfam" id="PF13360"/>
    </source>
</evidence>
<dbReference type="InterPro" id="IPR011044">
    <property type="entry name" value="Quino_amine_DH_bsu"/>
</dbReference>
<dbReference type="PANTHER" id="PTHR34512:SF30">
    <property type="entry name" value="OUTER MEMBRANE PROTEIN ASSEMBLY FACTOR BAMB"/>
    <property type="match status" value="1"/>
</dbReference>
<dbReference type="SUPFAM" id="SSF50969">
    <property type="entry name" value="YVTN repeat-like/Quinoprotein amine dehydrogenase"/>
    <property type="match status" value="1"/>
</dbReference>
<reference evidence="3 4" key="1">
    <citation type="submission" date="2020-08" db="EMBL/GenBank/DDBJ databases">
        <title>A Genomic Blueprint of the Chicken Gut Microbiome.</title>
        <authorList>
            <person name="Gilroy R."/>
            <person name="Ravi A."/>
            <person name="Getino M."/>
            <person name="Pursley I."/>
            <person name="Horton D.L."/>
            <person name="Alikhan N.-F."/>
            <person name="Baker D."/>
            <person name="Gharbi K."/>
            <person name="Hall N."/>
            <person name="Watson M."/>
            <person name="Adriaenssens E.M."/>
            <person name="Foster-Nyarko E."/>
            <person name="Jarju S."/>
            <person name="Secka A."/>
            <person name="Antonio M."/>
            <person name="Oren A."/>
            <person name="Chaudhuri R."/>
            <person name="La Ragione R.M."/>
            <person name="Hildebrand F."/>
            <person name="Pallen M.J."/>
        </authorList>
    </citation>
    <scope>NUCLEOTIDE SEQUENCE [LARGE SCALE GENOMIC DNA]</scope>
    <source>
        <strain evidence="3 4">Sa1BUA8</strain>
    </source>
</reference>
<feature type="region of interest" description="Disordered" evidence="1">
    <location>
        <begin position="1"/>
        <end position="71"/>
    </location>
</feature>
<keyword evidence="4" id="KW-1185">Reference proteome</keyword>
<gene>
    <name evidence="3" type="ORF">H9623_02940</name>
</gene>
<evidence type="ECO:0000313" key="3">
    <source>
        <dbReference type="EMBL" id="MBE7699263.1"/>
    </source>
</evidence>
<organism evidence="3 4">
    <name type="scientific">Oerskovia douganii</name>
    <dbReference type="NCBI Taxonomy" id="2762210"/>
    <lineage>
        <taxon>Bacteria</taxon>
        <taxon>Bacillati</taxon>
        <taxon>Actinomycetota</taxon>
        <taxon>Actinomycetes</taxon>
        <taxon>Micrococcales</taxon>
        <taxon>Cellulomonadaceae</taxon>
        <taxon>Oerskovia</taxon>
    </lineage>
</organism>
<protein>
    <submittedName>
        <fullName evidence="3">PQQ-binding-like beta-propeller repeat protein</fullName>
    </submittedName>
</protein>
<evidence type="ECO:0000313" key="4">
    <source>
        <dbReference type="Proteomes" id="UP000822993"/>
    </source>
</evidence>
<dbReference type="InterPro" id="IPR015943">
    <property type="entry name" value="WD40/YVTN_repeat-like_dom_sf"/>
</dbReference>
<dbReference type="PANTHER" id="PTHR34512">
    <property type="entry name" value="CELL SURFACE PROTEIN"/>
    <property type="match status" value="1"/>
</dbReference>
<dbReference type="Gene3D" id="2.130.10.10">
    <property type="entry name" value="YVTN repeat-like/Quinoprotein amine dehydrogenase"/>
    <property type="match status" value="1"/>
</dbReference>
<evidence type="ECO:0000256" key="1">
    <source>
        <dbReference type="SAM" id="MobiDB-lite"/>
    </source>
</evidence>
<dbReference type="RefSeq" id="WP_193718584.1">
    <property type="nucleotide sequence ID" value="NZ_JACSPN010000002.1"/>
</dbReference>
<dbReference type="Proteomes" id="UP000822993">
    <property type="component" value="Unassembled WGS sequence"/>
</dbReference>
<feature type="compositionally biased region" description="Basic and acidic residues" evidence="1">
    <location>
        <begin position="44"/>
        <end position="54"/>
    </location>
</feature>
<name>A0A9D5YX60_9CELL</name>
<feature type="domain" description="Pyrrolo-quinoline quinone repeat" evidence="2">
    <location>
        <begin position="371"/>
        <end position="504"/>
    </location>
</feature>
<comment type="caution">
    <text evidence="3">The sequence shown here is derived from an EMBL/GenBank/DDBJ whole genome shotgun (WGS) entry which is preliminary data.</text>
</comment>
<dbReference type="InterPro" id="IPR002372">
    <property type="entry name" value="PQQ_rpt_dom"/>
</dbReference>
<dbReference type="Pfam" id="PF13360">
    <property type="entry name" value="PQQ_2"/>
    <property type="match status" value="1"/>
</dbReference>
<proteinExistence type="predicted"/>
<accession>A0A9D5YX60</accession>
<sequence>MPRRRQSAAPRAVPFEVVEDLDHEPVTPGGPAGPAGDGEPPTSRGDDERGRDGQDEGPPGAGDPPSGRRTVRWTPWAAGAAVLALVVGGLAIGGKIEERRTAARLVASKGGVLPFTGPPRELWSLDTGDHVWMPFGGMLLRRDAAGTSETVAAVDVLTGQEVWQTAVGPQAFCGRDVYWSAFTPDEGPLLCLSGTPDAMVVSVLGADGQVTGSREVGAVDEASGYAVGPGSTVVHVRRDGPVGPPVGPLELYDENGDATFVEAPGGREVVVTLEDALSGDVLWENRVPFVAPTQAWECQVLDDGIEAALMLDQVTSRTTGQVVTVDGCGIDAAFDADGTRLDDPVIRDDEVLPLTPGTVSRFDPSTMRSVVLDRTGSALWEVTGQILRPSASDGTSEDIVVVGTLSGLAAFHPDGRQLWQVSTSGSTLHVHTSVAMVVDDGANGLTAIDPATGRTLWTVPGEDSVYPFGAATDGAQMVVLSRTADGSARSVGYDLATGEVLWTGTDTQDVGMVGYRGALLQLSEKRVSRVG</sequence>
<dbReference type="AlphaFoldDB" id="A0A9D5YX60"/>